<evidence type="ECO:0000256" key="6">
    <source>
        <dbReference type="PIRNR" id="PIRNR009375"/>
    </source>
</evidence>
<evidence type="ECO:0000313" key="7">
    <source>
        <dbReference type="EMBL" id="KAF4667361.1"/>
    </source>
</evidence>
<accession>A0A7J6M8H3</accession>
<evidence type="ECO:0000256" key="2">
    <source>
        <dbReference type="ARBA" id="ARBA00006536"/>
    </source>
</evidence>
<keyword evidence="4 6" id="KW-0653">Protein transport</keyword>
<dbReference type="PANTHER" id="PTHR11099:SF0">
    <property type="entry name" value="VACUOLAR PROTEIN SORTING-ASSOCIATED PROTEIN 35"/>
    <property type="match status" value="1"/>
</dbReference>
<dbReference type="OrthoDB" id="412021at2759"/>
<reference evidence="7 8" key="1">
    <citation type="submission" date="2020-04" db="EMBL/GenBank/DDBJ databases">
        <title>Perkinsus olseni comparative genomics.</title>
        <authorList>
            <person name="Bogema D.R."/>
        </authorList>
    </citation>
    <scope>NUCLEOTIDE SEQUENCE [LARGE SCALE GENOMIC DNA]</scope>
    <source>
        <strain evidence="7">ATCC PRA-179</strain>
    </source>
</reference>
<proteinExistence type="inferred from homology"/>
<comment type="caution">
    <text evidence="7">The sequence shown here is derived from an EMBL/GenBank/DDBJ whole genome shotgun (WGS) entry which is preliminary data.</text>
</comment>
<comment type="subcellular location">
    <subcellularLocation>
        <location evidence="1">Membrane</location>
        <topology evidence="1">Peripheral membrane protein</topology>
    </subcellularLocation>
</comment>
<dbReference type="GO" id="GO:0042147">
    <property type="term" value="P:retrograde transport, endosome to Golgi"/>
    <property type="evidence" value="ECO:0007669"/>
    <property type="project" value="InterPro"/>
</dbReference>
<evidence type="ECO:0000256" key="1">
    <source>
        <dbReference type="ARBA" id="ARBA00004170"/>
    </source>
</evidence>
<evidence type="ECO:0000256" key="3">
    <source>
        <dbReference type="ARBA" id="ARBA00022448"/>
    </source>
</evidence>
<dbReference type="GO" id="GO:0005770">
    <property type="term" value="C:late endosome"/>
    <property type="evidence" value="ECO:0007669"/>
    <property type="project" value="TreeGrafter"/>
</dbReference>
<gene>
    <name evidence="7" type="primary">VPS35</name>
    <name evidence="7" type="ORF">FOZ61_008374</name>
</gene>
<dbReference type="GO" id="GO:0030906">
    <property type="term" value="C:retromer, cargo-selective complex"/>
    <property type="evidence" value="ECO:0007669"/>
    <property type="project" value="InterPro"/>
</dbReference>
<sequence length="884" mass="98390">MRNVGPDSEQDCLLQEALAVVKEQAWLMKQSIANNNMRETLKHASNMICELRTGTLEPKTYYELYMQVFTELQSLALYFQDTQRHGMKLSALYESVQHAGNIIPRLYLLITVGAGFIQSKEAPAKEILTDLTELCKGVQHPIRGLFLRYYLSQCCKDKLPDTGSPYEGIEGGNVYDAIDFILNNFTEANRLWIRLNHQGSLRDRARRERERHDLRVLVGNNLIRLSQLDGMDKNIYVSVVLPKLLDHVVSCQDTMAQQYLLDCIIQVFPDEYHLATLDSLLTTCSKTNSAVDLKPIIVNLMNRLAVYVSSNPGSVPQDLDVFELFRSHLDRMLDRSENDAAANAASSQSSGEGRGRGSRSSLASLIDIMGAYLGFTITLYPDRQDHLQSIHAALARMLDRQLSGGAVKIQPDEKACFSMVDLLSKPMEELGLSCMDNLSEAYSNVYRYLTPQTQAHCGVGMVNALLMCEHPERQVIDNVNRLQSFMTLLRPLISEDYASDATEAATDQCNLAKICHLIRESDANTDLELQLLSVMRQHLGHGSPAKLTVTLVPVVYRAMKLAPKVRTLELQHTRLFNSTKKAFQFIYKTLDAYGSHCLLGGGPTAAMQTLKMWLDAAAVAGYVEVNLYGEGAFESICCEFINRALGTYEDDITDSPKQSACIPLFVGALLGPAGQALTVEDYDATSTTITQHAAKLLQRSDQCRQILCCADMFWNPVLPRDRWDSRRVLECLQRCLKIAERILESGLGNDSTPEDLDRMDISETTGVSLFVDVLDRYIFYFNKGNEQVLPSHISSLISLCEEHVKFALESANPSSTASGAKNPLLDSHDTAHTASASSGIVAVKAHLAATIAYVRKLKEDPDYREKYRTLDLSGTSSRAKVASA</sequence>
<comment type="similarity">
    <text evidence="2 6">Belongs to the VPS35 family.</text>
</comment>
<protein>
    <recommendedName>
        <fullName evidence="6">Vacuolar protein sorting-associated protein 35</fullName>
    </recommendedName>
</protein>
<dbReference type="Pfam" id="PF03635">
    <property type="entry name" value="Vps35"/>
    <property type="match status" value="1"/>
</dbReference>
<name>A0A7J6M8H3_PEROL</name>
<dbReference type="GO" id="GO:0005829">
    <property type="term" value="C:cytosol"/>
    <property type="evidence" value="ECO:0007669"/>
    <property type="project" value="GOC"/>
</dbReference>
<evidence type="ECO:0000256" key="4">
    <source>
        <dbReference type="ARBA" id="ARBA00022927"/>
    </source>
</evidence>
<dbReference type="InterPro" id="IPR042491">
    <property type="entry name" value="Vps35_C"/>
</dbReference>
<dbReference type="PIRSF" id="PIRSF009375">
    <property type="entry name" value="Retromer_Vps35"/>
    <property type="match status" value="1"/>
</dbReference>
<organism evidence="7 8">
    <name type="scientific">Perkinsus olseni</name>
    <name type="common">Perkinsus atlanticus</name>
    <dbReference type="NCBI Taxonomy" id="32597"/>
    <lineage>
        <taxon>Eukaryota</taxon>
        <taxon>Sar</taxon>
        <taxon>Alveolata</taxon>
        <taxon>Perkinsozoa</taxon>
        <taxon>Perkinsea</taxon>
        <taxon>Perkinsida</taxon>
        <taxon>Perkinsidae</taxon>
        <taxon>Perkinsus</taxon>
    </lineage>
</organism>
<keyword evidence="3 6" id="KW-0813">Transport</keyword>
<evidence type="ECO:0000313" key="8">
    <source>
        <dbReference type="Proteomes" id="UP000570595"/>
    </source>
</evidence>
<dbReference type="Gene3D" id="1.25.40.660">
    <property type="entry name" value="Vacuolar protein sorting-associated protein 35, helical subcomplex Vps35-C"/>
    <property type="match status" value="1"/>
</dbReference>
<dbReference type="Proteomes" id="UP000570595">
    <property type="component" value="Unassembled WGS sequence"/>
</dbReference>
<dbReference type="GO" id="GO:0006886">
    <property type="term" value="P:intracellular protein transport"/>
    <property type="evidence" value="ECO:0007669"/>
    <property type="project" value="TreeGrafter"/>
</dbReference>
<dbReference type="EMBL" id="JABAHT010000055">
    <property type="protein sequence ID" value="KAF4667361.1"/>
    <property type="molecule type" value="Genomic_DNA"/>
</dbReference>
<comment type="function">
    <text evidence="6">Plays a role in vesicular protein sorting.</text>
</comment>
<dbReference type="AlphaFoldDB" id="A0A7J6M8H3"/>
<keyword evidence="5" id="KW-0472">Membrane</keyword>
<evidence type="ECO:0000256" key="5">
    <source>
        <dbReference type="ARBA" id="ARBA00023136"/>
    </source>
</evidence>
<dbReference type="InterPro" id="IPR005378">
    <property type="entry name" value="Vps35"/>
</dbReference>
<dbReference type="PANTHER" id="PTHR11099">
    <property type="entry name" value="VACUOLAR SORTING PROTEIN 35"/>
    <property type="match status" value="1"/>
</dbReference>